<evidence type="ECO:0000313" key="1">
    <source>
        <dbReference type="EMBL" id="KAK7488536.1"/>
    </source>
</evidence>
<name>A0ABD0KN47_9CAEN</name>
<comment type="caution">
    <text evidence="1">The sequence shown here is derived from an EMBL/GenBank/DDBJ whole genome shotgun (WGS) entry which is preliminary data.</text>
</comment>
<dbReference type="Proteomes" id="UP001519460">
    <property type="component" value="Unassembled WGS sequence"/>
</dbReference>
<gene>
    <name evidence="1" type="ORF">BaRGS_00020153</name>
</gene>
<keyword evidence="2" id="KW-1185">Reference proteome</keyword>
<dbReference type="EMBL" id="JACVVK020000149">
    <property type="protein sequence ID" value="KAK7488536.1"/>
    <property type="molecule type" value="Genomic_DNA"/>
</dbReference>
<evidence type="ECO:0000313" key="2">
    <source>
        <dbReference type="Proteomes" id="UP001519460"/>
    </source>
</evidence>
<protein>
    <recommendedName>
        <fullName evidence="3">Ribosomal protein L16</fullName>
    </recommendedName>
</protein>
<accession>A0ABD0KN47</accession>
<evidence type="ECO:0008006" key="3">
    <source>
        <dbReference type="Google" id="ProtNLM"/>
    </source>
</evidence>
<dbReference type="AlphaFoldDB" id="A0ABD0KN47"/>
<organism evidence="1 2">
    <name type="scientific">Batillaria attramentaria</name>
    <dbReference type="NCBI Taxonomy" id="370345"/>
    <lineage>
        <taxon>Eukaryota</taxon>
        <taxon>Metazoa</taxon>
        <taxon>Spiralia</taxon>
        <taxon>Lophotrochozoa</taxon>
        <taxon>Mollusca</taxon>
        <taxon>Gastropoda</taxon>
        <taxon>Caenogastropoda</taxon>
        <taxon>Sorbeoconcha</taxon>
        <taxon>Cerithioidea</taxon>
        <taxon>Batillariidae</taxon>
        <taxon>Batillaria</taxon>
    </lineage>
</organism>
<proteinExistence type="predicted"/>
<sequence>MVMMLGPSGTEHFESKRRTRVEIGKLRYYASPGRPQLGSCPYTGISFLRGRAMRYVYGVTLRPAGREMLHLNKFFTEPSSTESTRRKTAEKAKNFAVCGIFVYVEAICFPSE</sequence>
<reference evidence="1 2" key="1">
    <citation type="journal article" date="2023" name="Sci. Data">
        <title>Genome assembly of the Korean intertidal mud-creeper Batillaria attramentaria.</title>
        <authorList>
            <person name="Patra A.K."/>
            <person name="Ho P.T."/>
            <person name="Jun S."/>
            <person name="Lee S.J."/>
            <person name="Kim Y."/>
            <person name="Won Y.J."/>
        </authorList>
    </citation>
    <scope>NUCLEOTIDE SEQUENCE [LARGE SCALE GENOMIC DNA]</scope>
    <source>
        <strain evidence="1">Wonlab-2016</strain>
    </source>
</reference>